<evidence type="ECO:0008006" key="4">
    <source>
        <dbReference type="Google" id="ProtNLM"/>
    </source>
</evidence>
<evidence type="ECO:0000313" key="2">
    <source>
        <dbReference type="EMBL" id="KKQ79105.1"/>
    </source>
</evidence>
<feature type="transmembrane region" description="Helical" evidence="1">
    <location>
        <begin position="7"/>
        <end position="28"/>
    </location>
</feature>
<dbReference type="EMBL" id="LBVC01000002">
    <property type="protein sequence ID" value="KKQ79105.1"/>
    <property type="molecule type" value="Genomic_DNA"/>
</dbReference>
<keyword evidence="1" id="KW-0472">Membrane</keyword>
<feature type="transmembrane region" description="Helical" evidence="1">
    <location>
        <begin position="101"/>
        <end position="128"/>
    </location>
</feature>
<dbReference type="Pfam" id="PF04020">
    <property type="entry name" value="Phage_holin_4_2"/>
    <property type="match status" value="1"/>
</dbReference>
<proteinExistence type="predicted"/>
<dbReference type="PANTHER" id="PTHR37309">
    <property type="entry name" value="SLR0284 PROTEIN"/>
    <property type="match status" value="1"/>
</dbReference>
<feature type="transmembrane region" description="Helical" evidence="1">
    <location>
        <begin position="34"/>
        <end position="57"/>
    </location>
</feature>
<gene>
    <name evidence="2" type="ORF">US99_C0002G0002</name>
</gene>
<organism evidence="2 3">
    <name type="scientific">Candidatus Daviesbacteria bacterium GW2011_GWF2_38_6</name>
    <dbReference type="NCBI Taxonomy" id="1618432"/>
    <lineage>
        <taxon>Bacteria</taxon>
        <taxon>Candidatus Daviesiibacteriota</taxon>
    </lineage>
</organism>
<feature type="transmembrane region" description="Helical" evidence="1">
    <location>
        <begin position="69"/>
        <end position="89"/>
    </location>
</feature>
<accession>A0A0G0KUB7</accession>
<dbReference type="PANTHER" id="PTHR37309:SF1">
    <property type="entry name" value="SLR0284 PROTEIN"/>
    <property type="match status" value="1"/>
</dbReference>
<reference evidence="2 3" key="1">
    <citation type="journal article" date="2015" name="Nature">
        <title>rRNA introns, odd ribosomes, and small enigmatic genomes across a large radiation of phyla.</title>
        <authorList>
            <person name="Brown C.T."/>
            <person name="Hug L.A."/>
            <person name="Thomas B.C."/>
            <person name="Sharon I."/>
            <person name="Castelle C.J."/>
            <person name="Singh A."/>
            <person name="Wilkins M.J."/>
            <person name="Williams K.H."/>
            <person name="Banfield J.F."/>
        </authorList>
    </citation>
    <scope>NUCLEOTIDE SEQUENCE [LARGE SCALE GENOMIC DNA]</scope>
</reference>
<dbReference type="Proteomes" id="UP000034324">
    <property type="component" value="Unassembled WGS sequence"/>
</dbReference>
<protein>
    <recommendedName>
        <fullName evidence="4">Integral membrane protein</fullName>
    </recommendedName>
</protein>
<comment type="caution">
    <text evidence="2">The sequence shown here is derived from an EMBL/GenBank/DDBJ whole genome shotgun (WGS) entry which is preliminary data.</text>
</comment>
<dbReference type="AlphaFoldDB" id="A0A0G0KUB7"/>
<sequence>MKRLLRFYLINLVALWITTQVVKGLMFTGGIQSLLIGALVFALINMILVPILKILLLPLNLMTLGFFSWITNVVALYVLTTLVSSFRLIPYNFPGFSTNGFIIPSVSLSPLLVAVLASFLIGVITNFLHWVMD</sequence>
<keyword evidence="1" id="KW-1133">Transmembrane helix</keyword>
<name>A0A0G0KUB7_9BACT</name>
<evidence type="ECO:0000313" key="3">
    <source>
        <dbReference type="Proteomes" id="UP000034324"/>
    </source>
</evidence>
<evidence type="ECO:0000256" key="1">
    <source>
        <dbReference type="SAM" id="Phobius"/>
    </source>
</evidence>
<dbReference type="InterPro" id="IPR007165">
    <property type="entry name" value="Phage_holin_4_2"/>
</dbReference>
<keyword evidence="1" id="KW-0812">Transmembrane</keyword>